<reference evidence="1" key="1">
    <citation type="submission" date="2021-03" db="EMBL/GenBank/DDBJ databases">
        <title>Draft genome sequence of rust myrtle Austropuccinia psidii MF-1, a brazilian biotype.</title>
        <authorList>
            <person name="Quecine M.C."/>
            <person name="Pachon D.M.R."/>
            <person name="Bonatelli M.L."/>
            <person name="Correr F.H."/>
            <person name="Franceschini L.M."/>
            <person name="Leite T.F."/>
            <person name="Margarido G.R.A."/>
            <person name="Almeida C.A."/>
            <person name="Ferrarezi J.A."/>
            <person name="Labate C.A."/>
        </authorList>
    </citation>
    <scope>NUCLEOTIDE SEQUENCE</scope>
    <source>
        <strain evidence="1">MF-1</strain>
    </source>
</reference>
<protein>
    <submittedName>
        <fullName evidence="1">Uncharacterized protein</fullName>
    </submittedName>
</protein>
<proteinExistence type="predicted"/>
<dbReference type="Proteomes" id="UP000765509">
    <property type="component" value="Unassembled WGS sequence"/>
</dbReference>
<dbReference type="AlphaFoldDB" id="A0A9Q3DHT2"/>
<keyword evidence="2" id="KW-1185">Reference proteome</keyword>
<evidence type="ECO:0000313" key="1">
    <source>
        <dbReference type="EMBL" id="MBW0503614.1"/>
    </source>
</evidence>
<comment type="caution">
    <text evidence="1">The sequence shown here is derived from an EMBL/GenBank/DDBJ whole genome shotgun (WGS) entry which is preliminary data.</text>
</comment>
<organism evidence="1 2">
    <name type="scientific">Austropuccinia psidii MF-1</name>
    <dbReference type="NCBI Taxonomy" id="1389203"/>
    <lineage>
        <taxon>Eukaryota</taxon>
        <taxon>Fungi</taxon>
        <taxon>Dikarya</taxon>
        <taxon>Basidiomycota</taxon>
        <taxon>Pucciniomycotina</taxon>
        <taxon>Pucciniomycetes</taxon>
        <taxon>Pucciniales</taxon>
        <taxon>Sphaerophragmiaceae</taxon>
        <taxon>Austropuccinia</taxon>
    </lineage>
</organism>
<name>A0A9Q3DHT2_9BASI</name>
<sequence length="133" mass="15017">MLFQVPNTSHMVPYTGPGSQRFTGQSLRPMAHTPILMSNASQSFTCNSLCFSRFPTHHTQFLTLGRVPNASQANPYAQHFTCDSLRWSRLPIPTPKASNTIPYAFPGSQFITHNSLRWARFLTLHRPILMPDS</sequence>
<gene>
    <name evidence="1" type="ORF">O181_043329</name>
</gene>
<dbReference type="EMBL" id="AVOT02017488">
    <property type="protein sequence ID" value="MBW0503614.1"/>
    <property type="molecule type" value="Genomic_DNA"/>
</dbReference>
<accession>A0A9Q3DHT2</accession>
<evidence type="ECO:0000313" key="2">
    <source>
        <dbReference type="Proteomes" id="UP000765509"/>
    </source>
</evidence>